<dbReference type="GO" id="GO:0016747">
    <property type="term" value="F:acyltransferase activity, transferring groups other than amino-acyl groups"/>
    <property type="evidence" value="ECO:0007669"/>
    <property type="project" value="InterPro"/>
</dbReference>
<dbReference type="EMBL" id="CP104003">
    <property type="protein sequence ID" value="UWM53269.1"/>
    <property type="molecule type" value="Genomic_DNA"/>
</dbReference>
<dbReference type="PROSITE" id="PS51186">
    <property type="entry name" value="GNAT"/>
    <property type="match status" value="1"/>
</dbReference>
<accession>A0A9E7U9W5</accession>
<reference evidence="2" key="1">
    <citation type="submission" date="2022-09" db="EMBL/GenBank/DDBJ databases">
        <title>Diverse halophilic archaea isolated from saline environments.</title>
        <authorList>
            <person name="Cui H.-L."/>
        </authorList>
    </citation>
    <scope>NUCLEOTIDE SEQUENCE</scope>
    <source>
        <strain evidence="2">ZS-35-S2</strain>
    </source>
</reference>
<name>A0A9E7U9W5_9EURY</name>
<dbReference type="InterPro" id="IPR016181">
    <property type="entry name" value="Acyl_CoA_acyltransferase"/>
</dbReference>
<dbReference type="InterPro" id="IPR000182">
    <property type="entry name" value="GNAT_dom"/>
</dbReference>
<dbReference type="InterPro" id="IPR027365">
    <property type="entry name" value="GNAT_acetyltra_YdfB-like"/>
</dbReference>
<feature type="domain" description="N-acetyltransferase" evidence="1">
    <location>
        <begin position="119"/>
        <end position="251"/>
    </location>
</feature>
<dbReference type="GeneID" id="74943575"/>
<proteinExistence type="predicted"/>
<dbReference type="Pfam" id="PF12746">
    <property type="entry name" value="GNAT_acetyltran"/>
    <property type="match status" value="1"/>
</dbReference>
<evidence type="ECO:0000259" key="1">
    <source>
        <dbReference type="PROSITE" id="PS51186"/>
    </source>
</evidence>
<dbReference type="Gene3D" id="3.40.630.30">
    <property type="match status" value="1"/>
</dbReference>
<dbReference type="AlphaFoldDB" id="A0A9E7U9W5"/>
<organism evidence="2 3">
    <name type="scientific">Salinirubellus salinus</name>
    <dbReference type="NCBI Taxonomy" id="1364945"/>
    <lineage>
        <taxon>Archaea</taxon>
        <taxon>Methanobacteriati</taxon>
        <taxon>Methanobacteriota</taxon>
        <taxon>Stenosarchaea group</taxon>
        <taxon>Halobacteria</taxon>
        <taxon>Halobacteriales</taxon>
        <taxon>Natronomonadaceae</taxon>
        <taxon>Salinirubellus</taxon>
    </lineage>
</organism>
<dbReference type="Proteomes" id="UP001057580">
    <property type="component" value="Chromosome"/>
</dbReference>
<protein>
    <submittedName>
        <fullName evidence="2">GNAT family N-acetyltransferase</fullName>
    </submittedName>
</protein>
<dbReference type="RefSeq" id="WP_260592263.1">
    <property type="nucleotide sequence ID" value="NZ_CP104003.1"/>
</dbReference>
<keyword evidence="3" id="KW-1185">Reference proteome</keyword>
<sequence length="265" mass="28154">MSLRPETRETLDGYWADWLGCEPAALSGSGVTVVASRWPSERRVRCLFRGDATVAVAPETGVEAVRARADALADVDGRDPAGLRSALALDGGRVTLGPQFVGYLDEATLAGQRAGDGEFETRPLERRDARALSRLRVACPHEEWAERVGGFDVDGHEVIHGRFADGRLVAVAAAGADDAVAGIGVVTHPDHRGRGHGRTVVASVSRELLARGLVPEYRAHETWTGSLALARGVGFERYGTYVALDPGRTVGTDGEGETGTPYTTI</sequence>
<gene>
    <name evidence="2" type="ORF">N0B31_14095</name>
</gene>
<dbReference type="KEGG" id="ssai:N0B31_14095"/>
<evidence type="ECO:0000313" key="2">
    <source>
        <dbReference type="EMBL" id="UWM53269.1"/>
    </source>
</evidence>
<evidence type="ECO:0000313" key="3">
    <source>
        <dbReference type="Proteomes" id="UP001057580"/>
    </source>
</evidence>
<dbReference type="SUPFAM" id="SSF55729">
    <property type="entry name" value="Acyl-CoA N-acyltransferases (Nat)"/>
    <property type="match status" value="1"/>
</dbReference>